<proteinExistence type="predicted"/>
<evidence type="ECO:0000313" key="2">
    <source>
        <dbReference type="EMBL" id="WHP05803.1"/>
    </source>
</evidence>
<dbReference type="Pfam" id="PF13550">
    <property type="entry name" value="Phage-tail_3"/>
    <property type="match status" value="1"/>
</dbReference>
<evidence type="ECO:0000313" key="3">
    <source>
        <dbReference type="Proteomes" id="UP001229836"/>
    </source>
</evidence>
<keyword evidence="3" id="KW-1185">Reference proteome</keyword>
<dbReference type="InterPro" id="IPR032876">
    <property type="entry name" value="J_dom"/>
</dbReference>
<name>A0ABY8S278_9GAMM</name>
<accession>A0ABY8S278</accession>
<protein>
    <submittedName>
        <fullName evidence="2">Phage tail protein</fullName>
    </submittedName>
</protein>
<dbReference type="EMBL" id="CP125669">
    <property type="protein sequence ID" value="WHP05803.1"/>
    <property type="molecule type" value="Genomic_DNA"/>
</dbReference>
<dbReference type="RefSeq" id="WP_283267346.1">
    <property type="nucleotide sequence ID" value="NZ_CP125669.1"/>
</dbReference>
<gene>
    <name evidence="2" type="ORF">QLH32_17650</name>
</gene>
<sequence>MGSRKKTQTVGYRYGLTVHMGVCYGPVDQVQKILADDRDAYTSTVTSTQTVNINKGDLFGGDEKEGGLRGQMHIQMGDSIQTPSPLLTAQLGTNIPAFRGVLGFVYKGIMSANNPYLKPFSFIVRRVLSGWQNGLWYSSKALINGRDANPAHIVYECLTNSDWGMCYPTASIDDANFRQVADVLYNEGFGLSLIWAQQSTLESFLAIIFNHIAGSLNIDPRTGLYQIKLVRQDYDPNSLPVFDQDSIVELVSYQRAGWGELVGEVTVKFTDPVTFEETATTVQNLATIQAQEGVIPQVISFTGITSAELASRVAQRELIARSSPLAKVKIKVKRKAWNQLPNDVFKFSWPKLGITAMVMRVASVDTGSLDSGVITIEALEDVFGMPANSYVGQQGNEWENPLQPPAAAPYRLFREVTFLEMVRTLSPADLSYIDPDDGFPIMYASRPGAGYYDYTLRIDGADVDQGDHCAVAVVSDGLDKEEFTTLILSVNDSSQVTVGEYAAINDEYVRIDSFNDLTGEITLARGVIDTVPHEHPANSVLFFGDGANTVDQTASPIGAFLQAKVITRTGMGTLDPVMAPTDTLMIQARHNKPYPPAKFRINGEYLPENTTGPITIIWNGRNRIIQDRNILDQTEASLMPEDGTTYTIRIFDQANVLCRTLTGLTGTSYTYPLDDEVSDCGGMQTHITVQLFSVRDGIESYQYHEHRFGREYEYDLGYGFNFGGSWGN</sequence>
<reference evidence="2 3" key="1">
    <citation type="submission" date="2023-05" db="EMBL/GenBank/DDBJ databases">
        <title>The complete genome of Acinetobacter sp. nov KCTC 92772.</title>
        <authorList>
            <person name="Zhou G."/>
        </authorList>
    </citation>
    <scope>NUCLEOTIDE SEQUENCE [LARGE SCALE GENOMIC DNA]</scope>
    <source>
        <strain evidence="2 3">KCTC 92772</strain>
    </source>
</reference>
<organism evidence="2 3">
    <name type="scientific">Acinetobacter corruptisaponis</name>
    <dbReference type="NCBI Taxonomy" id="3045147"/>
    <lineage>
        <taxon>Bacteria</taxon>
        <taxon>Pseudomonadati</taxon>
        <taxon>Pseudomonadota</taxon>
        <taxon>Gammaproteobacteria</taxon>
        <taxon>Moraxellales</taxon>
        <taxon>Moraxellaceae</taxon>
        <taxon>Acinetobacter</taxon>
    </lineage>
</organism>
<feature type="domain" description="Tip attachment protein J" evidence="1">
    <location>
        <begin position="214"/>
        <end position="364"/>
    </location>
</feature>
<dbReference type="Proteomes" id="UP001229836">
    <property type="component" value="Chromosome"/>
</dbReference>
<evidence type="ECO:0000259" key="1">
    <source>
        <dbReference type="Pfam" id="PF13550"/>
    </source>
</evidence>